<feature type="transmembrane region" description="Helical" evidence="5">
    <location>
        <begin position="116"/>
        <end position="138"/>
    </location>
</feature>
<evidence type="ECO:0000313" key="8">
    <source>
        <dbReference type="EMBL" id="CAB4899896.1"/>
    </source>
</evidence>
<keyword evidence="3 5" id="KW-1133">Transmembrane helix</keyword>
<evidence type="ECO:0000256" key="4">
    <source>
        <dbReference type="ARBA" id="ARBA00023136"/>
    </source>
</evidence>
<evidence type="ECO:0000313" key="7">
    <source>
        <dbReference type="EMBL" id="CAB4834238.1"/>
    </source>
</evidence>
<evidence type="ECO:0000256" key="2">
    <source>
        <dbReference type="ARBA" id="ARBA00022692"/>
    </source>
</evidence>
<dbReference type="AlphaFoldDB" id="A0A6J6SI11"/>
<protein>
    <submittedName>
        <fullName evidence="6">Unannotated protein</fullName>
    </submittedName>
</protein>
<evidence type="ECO:0000256" key="1">
    <source>
        <dbReference type="ARBA" id="ARBA00004141"/>
    </source>
</evidence>
<feature type="transmembrane region" description="Helical" evidence="5">
    <location>
        <begin position="200"/>
        <end position="216"/>
    </location>
</feature>
<dbReference type="EMBL" id="CAEZYR010000017">
    <property type="protein sequence ID" value="CAB4734237.1"/>
    <property type="molecule type" value="Genomic_DNA"/>
</dbReference>
<dbReference type="GO" id="GO:0033281">
    <property type="term" value="C:TAT protein transport complex"/>
    <property type="evidence" value="ECO:0007669"/>
    <property type="project" value="TreeGrafter"/>
</dbReference>
<dbReference type="PANTHER" id="PTHR30371:SF0">
    <property type="entry name" value="SEC-INDEPENDENT PROTEIN TRANSLOCASE PROTEIN TATC, CHLOROPLASTIC-RELATED"/>
    <property type="match status" value="1"/>
</dbReference>
<dbReference type="EMBL" id="CAFBMH010000019">
    <property type="protein sequence ID" value="CAB4899896.1"/>
    <property type="molecule type" value="Genomic_DNA"/>
</dbReference>
<evidence type="ECO:0000256" key="5">
    <source>
        <dbReference type="SAM" id="Phobius"/>
    </source>
</evidence>
<dbReference type="InterPro" id="IPR002033">
    <property type="entry name" value="TatC"/>
</dbReference>
<dbReference type="NCBIfam" id="TIGR00945">
    <property type="entry name" value="tatC"/>
    <property type="match status" value="1"/>
</dbReference>
<gene>
    <name evidence="6" type="ORF">UFOPK2754_00699</name>
    <name evidence="7" type="ORF">UFOPK3139_02023</name>
    <name evidence="8" type="ORF">UFOPK3543_00804</name>
</gene>
<dbReference type="PANTHER" id="PTHR30371">
    <property type="entry name" value="SEC-INDEPENDENT PROTEIN TRANSLOCASE PROTEIN TATC"/>
    <property type="match status" value="1"/>
</dbReference>
<dbReference type="EMBL" id="CAFABA010000091">
    <property type="protein sequence ID" value="CAB4834238.1"/>
    <property type="molecule type" value="Genomic_DNA"/>
</dbReference>
<dbReference type="GO" id="GO:0065002">
    <property type="term" value="P:intracellular protein transmembrane transport"/>
    <property type="evidence" value="ECO:0007669"/>
    <property type="project" value="TreeGrafter"/>
</dbReference>
<comment type="subcellular location">
    <subcellularLocation>
        <location evidence="1">Membrane</location>
        <topology evidence="1">Multi-pass membrane protein</topology>
    </subcellularLocation>
</comment>
<feature type="transmembrane region" description="Helical" evidence="5">
    <location>
        <begin position="165"/>
        <end position="188"/>
    </location>
</feature>
<dbReference type="GO" id="GO:0043953">
    <property type="term" value="P:protein transport by the Tat complex"/>
    <property type="evidence" value="ECO:0007669"/>
    <property type="project" value="TreeGrafter"/>
</dbReference>
<dbReference type="GO" id="GO:0009977">
    <property type="term" value="F:proton motive force dependent protein transmembrane transporter activity"/>
    <property type="evidence" value="ECO:0007669"/>
    <property type="project" value="TreeGrafter"/>
</dbReference>
<organism evidence="6">
    <name type="scientific">freshwater metagenome</name>
    <dbReference type="NCBI Taxonomy" id="449393"/>
    <lineage>
        <taxon>unclassified sequences</taxon>
        <taxon>metagenomes</taxon>
        <taxon>ecological metagenomes</taxon>
    </lineage>
</organism>
<feature type="transmembrane region" description="Helical" evidence="5">
    <location>
        <begin position="14"/>
        <end position="32"/>
    </location>
</feature>
<sequence length="261" mass="28808">MTLVQHLVELRNRLIKSVLAVALGAIVCFVFYSPIFRALVRPYCESLSDAAKARSALLTGDASTSCKLIARDPLEGFGVRMSVAAYGGISLAMPVILWQLWRFIAPGLYKHERKYARGFVVSGVLLFLLGGGLAYWSIPHALEFLNAIGGDDLAVAYSPGPYLSFIVKMIVAFGIGFEFPILLCFLQLIGVVTPQQLRKFWRHSLVGIVILVAVVTPSGDPITLTVMSVPMYIFYELSIFFGRMQQRRKRKAAERTSDVAA</sequence>
<keyword evidence="2 5" id="KW-0812">Transmembrane</keyword>
<reference evidence="6" key="1">
    <citation type="submission" date="2020-05" db="EMBL/GenBank/DDBJ databases">
        <authorList>
            <person name="Chiriac C."/>
            <person name="Salcher M."/>
            <person name="Ghai R."/>
            <person name="Kavagutti S V."/>
        </authorList>
    </citation>
    <scope>NUCLEOTIDE SEQUENCE</scope>
</reference>
<feature type="transmembrane region" description="Helical" evidence="5">
    <location>
        <begin position="222"/>
        <end position="241"/>
    </location>
</feature>
<keyword evidence="4 5" id="KW-0472">Membrane</keyword>
<evidence type="ECO:0000313" key="6">
    <source>
        <dbReference type="EMBL" id="CAB4734237.1"/>
    </source>
</evidence>
<accession>A0A6J6SI11</accession>
<name>A0A6J6SI11_9ZZZZ</name>
<dbReference type="HAMAP" id="MF_00902">
    <property type="entry name" value="TatC"/>
    <property type="match status" value="1"/>
</dbReference>
<proteinExistence type="inferred from homology"/>
<evidence type="ECO:0000256" key="3">
    <source>
        <dbReference type="ARBA" id="ARBA00022989"/>
    </source>
</evidence>
<feature type="transmembrane region" description="Helical" evidence="5">
    <location>
        <begin position="83"/>
        <end position="104"/>
    </location>
</feature>
<dbReference type="Pfam" id="PF00902">
    <property type="entry name" value="TatC"/>
    <property type="match status" value="1"/>
</dbReference>
<dbReference type="PRINTS" id="PR01840">
    <property type="entry name" value="TATCFAMILY"/>
</dbReference>